<dbReference type="Gene3D" id="1.20.1550.10">
    <property type="entry name" value="DsbB-like"/>
    <property type="match status" value="1"/>
</dbReference>
<evidence type="ECO:0000256" key="3">
    <source>
        <dbReference type="ARBA" id="ARBA00022692"/>
    </source>
</evidence>
<dbReference type="SUPFAM" id="SSF158442">
    <property type="entry name" value="DsbB-like"/>
    <property type="match status" value="1"/>
</dbReference>
<dbReference type="PANTHER" id="PTHR36570">
    <property type="entry name" value="DISULFIDE BOND FORMATION PROTEIN B"/>
    <property type="match status" value="1"/>
</dbReference>
<reference evidence="7 8" key="1">
    <citation type="submission" date="2016-10" db="EMBL/GenBank/DDBJ databases">
        <authorList>
            <person name="de Groot N.N."/>
        </authorList>
    </citation>
    <scope>NUCLEOTIDE SEQUENCE [LARGE SCALE GENOMIC DNA]</scope>
    <source>
        <strain evidence="7 8">R5</strain>
    </source>
</reference>
<evidence type="ECO:0000256" key="4">
    <source>
        <dbReference type="ARBA" id="ARBA00022989"/>
    </source>
</evidence>
<dbReference type="Pfam" id="PF02600">
    <property type="entry name" value="DsbB"/>
    <property type="match status" value="1"/>
</dbReference>
<dbReference type="InterPro" id="IPR024199">
    <property type="entry name" value="Uncharacterised_DsbB"/>
</dbReference>
<keyword evidence="3 6" id="KW-0812">Transmembrane</keyword>
<dbReference type="GO" id="GO:0015035">
    <property type="term" value="F:protein-disulfide reductase activity"/>
    <property type="evidence" value="ECO:0007669"/>
    <property type="project" value="InterPro"/>
</dbReference>
<dbReference type="GO" id="GO:0022857">
    <property type="term" value="F:transmembrane transporter activity"/>
    <property type="evidence" value="ECO:0007669"/>
    <property type="project" value="InterPro"/>
</dbReference>
<gene>
    <name evidence="7" type="ORF">SAMN05216337_103850</name>
</gene>
<protein>
    <submittedName>
        <fullName evidence="7">Disulfide bond formation protein DsbB</fullName>
    </submittedName>
</protein>
<feature type="transmembrane region" description="Helical" evidence="6">
    <location>
        <begin position="67"/>
        <end position="85"/>
    </location>
</feature>
<evidence type="ECO:0000313" key="7">
    <source>
        <dbReference type="EMBL" id="SDE89281.1"/>
    </source>
</evidence>
<proteinExistence type="predicted"/>
<dbReference type="AlphaFoldDB" id="A0A1G7GMG4"/>
<organism evidence="7 8">
    <name type="scientific">Bradyrhizobium brasilense</name>
    <dbReference type="NCBI Taxonomy" id="1419277"/>
    <lineage>
        <taxon>Bacteria</taxon>
        <taxon>Pseudomonadati</taxon>
        <taxon>Pseudomonadota</taxon>
        <taxon>Alphaproteobacteria</taxon>
        <taxon>Hyphomicrobiales</taxon>
        <taxon>Nitrobacteraceae</taxon>
        <taxon>Bradyrhizobium</taxon>
    </lineage>
</organism>
<dbReference type="RefSeq" id="WP_233443048.1">
    <property type="nucleotide sequence ID" value="NZ_FMZW01000038.1"/>
</dbReference>
<feature type="transmembrane region" description="Helical" evidence="6">
    <location>
        <begin position="92"/>
        <end position="113"/>
    </location>
</feature>
<dbReference type="InterPro" id="IPR003752">
    <property type="entry name" value="DiS_bond_form_DsbB/BdbC"/>
</dbReference>
<dbReference type="Proteomes" id="UP000199245">
    <property type="component" value="Unassembled WGS sequence"/>
</dbReference>
<dbReference type="PANTHER" id="PTHR36570:SF3">
    <property type="entry name" value="DISULFIDE BOND FORMATION PROTEIN B"/>
    <property type="match status" value="1"/>
</dbReference>
<dbReference type="InterPro" id="IPR023380">
    <property type="entry name" value="DsbB-like_sf"/>
</dbReference>
<sequence>MTLPNDAPRRTDVTIATAHPSHASAAGNPALTSALAIAVIAAATLAGAWFFQLVLEITPCPLCLEQRYAYYLAVPLGALVALAAARGAPRPVLLAGLAILGLAALANAGLGTYHAGVEWGFWPGPTDCTGPMVDFGKAGSLLDQLDKVKVVRCDEVQWRFLGISLAGYNVLISLVMAAIAGWGVMRAARA</sequence>
<feature type="transmembrane region" description="Helical" evidence="6">
    <location>
        <begin position="34"/>
        <end position="55"/>
    </location>
</feature>
<accession>A0A1G7GMG4</accession>
<dbReference type="PIRSF" id="PIRSF033913">
    <property type="entry name" value="S-S_format_DsbB"/>
    <property type="match status" value="1"/>
</dbReference>
<evidence type="ECO:0000256" key="6">
    <source>
        <dbReference type="SAM" id="Phobius"/>
    </source>
</evidence>
<comment type="subcellular location">
    <subcellularLocation>
        <location evidence="1">Cell membrane</location>
        <topology evidence="1">Multi-pass membrane protein</topology>
    </subcellularLocation>
</comment>
<dbReference type="InterPro" id="IPR001958">
    <property type="entry name" value="Tet-R_TetA/multi-R_MdtG-like"/>
</dbReference>
<keyword evidence="4 6" id="KW-1133">Transmembrane helix</keyword>
<evidence type="ECO:0000256" key="1">
    <source>
        <dbReference type="ARBA" id="ARBA00004651"/>
    </source>
</evidence>
<feature type="transmembrane region" description="Helical" evidence="6">
    <location>
        <begin position="165"/>
        <end position="185"/>
    </location>
</feature>
<evidence type="ECO:0000256" key="5">
    <source>
        <dbReference type="ARBA" id="ARBA00023136"/>
    </source>
</evidence>
<dbReference type="InterPro" id="IPR050183">
    <property type="entry name" value="DsbB"/>
</dbReference>
<dbReference type="PRINTS" id="PR01035">
    <property type="entry name" value="TCRTETA"/>
</dbReference>
<keyword evidence="5 6" id="KW-0472">Membrane</keyword>
<dbReference type="EMBL" id="FMZW01000038">
    <property type="protein sequence ID" value="SDE89281.1"/>
    <property type="molecule type" value="Genomic_DNA"/>
</dbReference>
<dbReference type="GO" id="GO:0005886">
    <property type="term" value="C:plasma membrane"/>
    <property type="evidence" value="ECO:0007669"/>
    <property type="project" value="UniProtKB-SubCell"/>
</dbReference>
<keyword evidence="2" id="KW-1003">Cell membrane</keyword>
<evidence type="ECO:0000313" key="8">
    <source>
        <dbReference type="Proteomes" id="UP000199245"/>
    </source>
</evidence>
<dbReference type="GO" id="GO:0006457">
    <property type="term" value="P:protein folding"/>
    <property type="evidence" value="ECO:0007669"/>
    <property type="project" value="InterPro"/>
</dbReference>
<name>A0A1G7GMG4_9BRAD</name>
<evidence type="ECO:0000256" key="2">
    <source>
        <dbReference type="ARBA" id="ARBA00022475"/>
    </source>
</evidence>